<dbReference type="SUPFAM" id="SSF52833">
    <property type="entry name" value="Thioredoxin-like"/>
    <property type="match status" value="2"/>
</dbReference>
<evidence type="ECO:0000259" key="1">
    <source>
        <dbReference type="Pfam" id="PF00085"/>
    </source>
</evidence>
<dbReference type="InterPro" id="IPR044192">
    <property type="entry name" value="CDSP32"/>
</dbReference>
<evidence type="ECO:0000313" key="2">
    <source>
        <dbReference type="EMBL" id="GFP89075.1"/>
    </source>
</evidence>
<comment type="caution">
    <text evidence="2">The sequence shown here is derived from an EMBL/GenBank/DDBJ whole genome shotgun (WGS) entry which is preliminary data.</text>
</comment>
<sequence length="251" mass="29018">MDTLDSKKTKTGEKIQEIHSSDEYDKGLQFSHQKLVIAHFSATHYIYNSKIDQFMEEQCRVSNEIKFLSVTADESEKTRQLYRREKVDKIPYFAFYKKTEKINEVAGFQPKRLVDDILYYSDDPLISPVVVQLKSEDEFEKLIKDHKFDRKMIVLSVGKNRCPPCAKIYPSVVKLASQMAGKAVFARMNADENDWCMEILRGITDVRRVPAFLFFENGELCGTYVGSSMSALIREIGRLQSEQRASAQVWK</sequence>
<proteinExistence type="predicted"/>
<dbReference type="EMBL" id="BMAC01000178">
    <property type="protein sequence ID" value="GFP89075.1"/>
    <property type="molecule type" value="Genomic_DNA"/>
</dbReference>
<dbReference type="AlphaFoldDB" id="A0A830C0U2"/>
<keyword evidence="3" id="KW-1185">Reference proteome</keyword>
<dbReference type="GO" id="GO:0016671">
    <property type="term" value="F:oxidoreductase activity, acting on a sulfur group of donors, disulfide as acceptor"/>
    <property type="evidence" value="ECO:0007669"/>
    <property type="project" value="InterPro"/>
</dbReference>
<dbReference type="PANTHER" id="PTHR47578:SF1">
    <property type="entry name" value="THIOREDOXIN-LIKE PROTEIN CDSP32, CHLOROPLASTIC"/>
    <property type="match status" value="1"/>
</dbReference>
<dbReference type="InterPro" id="IPR013766">
    <property type="entry name" value="Thioredoxin_domain"/>
</dbReference>
<accession>A0A830C0U2</accession>
<dbReference type="Gene3D" id="3.40.30.10">
    <property type="entry name" value="Glutaredoxin"/>
    <property type="match status" value="2"/>
</dbReference>
<reference evidence="2" key="1">
    <citation type="submission" date="2020-07" db="EMBL/GenBank/DDBJ databases">
        <title>Ethylene signaling mediates host invasion by parasitic plants.</title>
        <authorList>
            <person name="Yoshida S."/>
        </authorList>
    </citation>
    <scope>NUCLEOTIDE SEQUENCE</scope>
    <source>
        <strain evidence="2">Okayama</strain>
    </source>
</reference>
<gene>
    <name evidence="2" type="ORF">PHJA_001051200</name>
</gene>
<dbReference type="OrthoDB" id="10263751at2759"/>
<dbReference type="PANTHER" id="PTHR47578">
    <property type="entry name" value="THIOREDOXIN-LIKE PROTEIN CDSP32, CHLOROPLASTIC"/>
    <property type="match status" value="1"/>
</dbReference>
<dbReference type="Proteomes" id="UP000653305">
    <property type="component" value="Unassembled WGS sequence"/>
</dbReference>
<feature type="domain" description="Thioredoxin" evidence="1">
    <location>
        <begin position="132"/>
        <end position="234"/>
    </location>
</feature>
<name>A0A830C0U2_9LAMI</name>
<protein>
    <submittedName>
        <fullName evidence="2">Thioredoxin-like protein cdsp32 chloroplastic</fullName>
    </submittedName>
</protein>
<evidence type="ECO:0000313" key="3">
    <source>
        <dbReference type="Proteomes" id="UP000653305"/>
    </source>
</evidence>
<organism evidence="2 3">
    <name type="scientific">Phtheirospermum japonicum</name>
    <dbReference type="NCBI Taxonomy" id="374723"/>
    <lineage>
        <taxon>Eukaryota</taxon>
        <taxon>Viridiplantae</taxon>
        <taxon>Streptophyta</taxon>
        <taxon>Embryophyta</taxon>
        <taxon>Tracheophyta</taxon>
        <taxon>Spermatophyta</taxon>
        <taxon>Magnoliopsida</taxon>
        <taxon>eudicotyledons</taxon>
        <taxon>Gunneridae</taxon>
        <taxon>Pentapetalae</taxon>
        <taxon>asterids</taxon>
        <taxon>lamiids</taxon>
        <taxon>Lamiales</taxon>
        <taxon>Orobanchaceae</taxon>
        <taxon>Orobanchaceae incertae sedis</taxon>
        <taxon>Phtheirospermum</taxon>
    </lineage>
</organism>
<dbReference type="InterPro" id="IPR036249">
    <property type="entry name" value="Thioredoxin-like_sf"/>
</dbReference>
<dbReference type="Pfam" id="PF00085">
    <property type="entry name" value="Thioredoxin"/>
    <property type="match status" value="1"/>
</dbReference>